<protein>
    <submittedName>
        <fullName evidence="3">Uncharacterized protein</fullName>
    </submittedName>
</protein>
<accession>A0AA40C101</accession>
<gene>
    <name evidence="3" type="ORF">B0T14DRAFT_604481</name>
</gene>
<keyword evidence="4" id="KW-1185">Reference proteome</keyword>
<reference evidence="3" key="1">
    <citation type="submission" date="2023-06" db="EMBL/GenBank/DDBJ databases">
        <title>Genome-scale phylogeny and comparative genomics of the fungal order Sordariales.</title>
        <authorList>
            <consortium name="Lawrence Berkeley National Laboratory"/>
            <person name="Hensen N."/>
            <person name="Bonometti L."/>
            <person name="Westerberg I."/>
            <person name="Brannstrom I.O."/>
            <person name="Guillou S."/>
            <person name="Cros-Aarteil S."/>
            <person name="Calhoun S."/>
            <person name="Haridas S."/>
            <person name="Kuo A."/>
            <person name="Mondo S."/>
            <person name="Pangilinan J."/>
            <person name="Riley R."/>
            <person name="Labutti K."/>
            <person name="Andreopoulos B."/>
            <person name="Lipzen A."/>
            <person name="Chen C."/>
            <person name="Yanf M."/>
            <person name="Daum C."/>
            <person name="Ng V."/>
            <person name="Clum A."/>
            <person name="Steindorff A."/>
            <person name="Ohm R."/>
            <person name="Martin F."/>
            <person name="Silar P."/>
            <person name="Natvig D."/>
            <person name="Lalanne C."/>
            <person name="Gautier V."/>
            <person name="Ament-Velasquez S.L."/>
            <person name="Kruys A."/>
            <person name="Hutchinson M.I."/>
            <person name="Powell A.J."/>
            <person name="Barry K."/>
            <person name="Miller A.N."/>
            <person name="Grigoriev I.V."/>
            <person name="Debuchy R."/>
            <person name="Gladieux P."/>
            <person name="Thoren M.H."/>
            <person name="Johannesson H."/>
        </authorList>
    </citation>
    <scope>NUCLEOTIDE SEQUENCE</scope>
    <source>
        <strain evidence="3">CBS 606.72</strain>
    </source>
</reference>
<proteinExistence type="predicted"/>
<dbReference type="Proteomes" id="UP001175000">
    <property type="component" value="Unassembled WGS sequence"/>
</dbReference>
<keyword evidence="2" id="KW-1133">Transmembrane helix</keyword>
<feature type="region of interest" description="Disordered" evidence="1">
    <location>
        <begin position="117"/>
        <end position="138"/>
    </location>
</feature>
<sequence length="138" mass="15316">MVPTSLLLRNVGKVIYVADVTTKSSSKLSTGQVAAIIVCLAVAIVGGFATYAYYMENACCCCCMLVFDRNRRSVDYDDDDEDKPRFGSRLGGLWTGAVDKKRALWGMIRDKTRRREAVHGSDTELDSEAKLKDDSDLY</sequence>
<organism evidence="3 4">
    <name type="scientific">Immersiella caudata</name>
    <dbReference type="NCBI Taxonomy" id="314043"/>
    <lineage>
        <taxon>Eukaryota</taxon>
        <taxon>Fungi</taxon>
        <taxon>Dikarya</taxon>
        <taxon>Ascomycota</taxon>
        <taxon>Pezizomycotina</taxon>
        <taxon>Sordariomycetes</taxon>
        <taxon>Sordariomycetidae</taxon>
        <taxon>Sordariales</taxon>
        <taxon>Lasiosphaeriaceae</taxon>
        <taxon>Immersiella</taxon>
    </lineage>
</organism>
<name>A0AA40C101_9PEZI</name>
<evidence type="ECO:0000313" key="4">
    <source>
        <dbReference type="Proteomes" id="UP001175000"/>
    </source>
</evidence>
<keyword evidence="2" id="KW-0812">Transmembrane</keyword>
<evidence type="ECO:0000313" key="3">
    <source>
        <dbReference type="EMBL" id="KAK0621005.1"/>
    </source>
</evidence>
<evidence type="ECO:0000256" key="1">
    <source>
        <dbReference type="SAM" id="MobiDB-lite"/>
    </source>
</evidence>
<dbReference type="EMBL" id="JAULSU010000004">
    <property type="protein sequence ID" value="KAK0621005.1"/>
    <property type="molecule type" value="Genomic_DNA"/>
</dbReference>
<feature type="transmembrane region" description="Helical" evidence="2">
    <location>
        <begin position="33"/>
        <end position="54"/>
    </location>
</feature>
<keyword evidence="2" id="KW-0472">Membrane</keyword>
<comment type="caution">
    <text evidence="3">The sequence shown here is derived from an EMBL/GenBank/DDBJ whole genome shotgun (WGS) entry which is preliminary data.</text>
</comment>
<evidence type="ECO:0000256" key="2">
    <source>
        <dbReference type="SAM" id="Phobius"/>
    </source>
</evidence>
<dbReference type="AlphaFoldDB" id="A0AA40C101"/>